<protein>
    <recommendedName>
        <fullName evidence="4">VWFA domain-containing protein</fullName>
    </recommendedName>
</protein>
<evidence type="ECO:0000313" key="3">
    <source>
        <dbReference type="Proteomes" id="UP000014760"/>
    </source>
</evidence>
<reference evidence="3" key="1">
    <citation type="submission" date="2012-12" db="EMBL/GenBank/DDBJ databases">
        <authorList>
            <person name="Hellsten U."/>
            <person name="Grimwood J."/>
            <person name="Chapman J.A."/>
            <person name="Shapiro H."/>
            <person name="Aerts A."/>
            <person name="Otillar R.P."/>
            <person name="Terry A.Y."/>
            <person name="Boore J.L."/>
            <person name="Simakov O."/>
            <person name="Marletaz F."/>
            <person name="Cho S.-J."/>
            <person name="Edsinger-Gonzales E."/>
            <person name="Havlak P."/>
            <person name="Kuo D.-H."/>
            <person name="Larsson T."/>
            <person name="Lv J."/>
            <person name="Arendt D."/>
            <person name="Savage R."/>
            <person name="Osoegawa K."/>
            <person name="de Jong P."/>
            <person name="Lindberg D.R."/>
            <person name="Seaver E.C."/>
            <person name="Weisblat D.A."/>
            <person name="Putnam N.H."/>
            <person name="Grigoriev I.V."/>
            <person name="Rokhsar D.S."/>
        </authorList>
    </citation>
    <scope>NUCLEOTIDE SEQUENCE</scope>
    <source>
        <strain evidence="3">I ESC-2004</strain>
    </source>
</reference>
<dbReference type="EMBL" id="KB309222">
    <property type="protein sequence ID" value="ELT95062.1"/>
    <property type="molecule type" value="Genomic_DNA"/>
</dbReference>
<name>R7TNE0_CAPTE</name>
<keyword evidence="3" id="KW-1185">Reference proteome</keyword>
<dbReference type="HOGENOM" id="CLU_2298641_0_0_1"/>
<dbReference type="InterPro" id="IPR036465">
    <property type="entry name" value="vWFA_dom_sf"/>
</dbReference>
<evidence type="ECO:0000313" key="1">
    <source>
        <dbReference type="EMBL" id="ELT95062.1"/>
    </source>
</evidence>
<evidence type="ECO:0000313" key="2">
    <source>
        <dbReference type="EnsemblMetazoa" id="CapteP204496"/>
    </source>
</evidence>
<proteinExistence type="predicted"/>
<feature type="non-terminal residue" evidence="1">
    <location>
        <position position="101"/>
    </location>
</feature>
<accession>R7TNE0</accession>
<organism evidence="1">
    <name type="scientific">Capitella teleta</name>
    <name type="common">Polychaete worm</name>
    <dbReference type="NCBI Taxonomy" id="283909"/>
    <lineage>
        <taxon>Eukaryota</taxon>
        <taxon>Metazoa</taxon>
        <taxon>Spiralia</taxon>
        <taxon>Lophotrochozoa</taxon>
        <taxon>Annelida</taxon>
        <taxon>Polychaeta</taxon>
        <taxon>Sedentaria</taxon>
        <taxon>Scolecida</taxon>
        <taxon>Capitellidae</taxon>
        <taxon>Capitella</taxon>
    </lineage>
</organism>
<dbReference type="Gene3D" id="3.40.50.410">
    <property type="entry name" value="von Willebrand factor, type A domain"/>
    <property type="match status" value="1"/>
</dbReference>
<dbReference type="EMBL" id="AMQN01028817">
    <property type="status" value="NOT_ANNOTATED_CDS"/>
    <property type="molecule type" value="Genomic_DNA"/>
</dbReference>
<gene>
    <name evidence="1" type="ORF">CAPTEDRAFT_204496</name>
</gene>
<dbReference type="AlphaFoldDB" id="R7TNE0"/>
<reference evidence="1 3" key="2">
    <citation type="journal article" date="2013" name="Nature">
        <title>Insights into bilaterian evolution from three spiralian genomes.</title>
        <authorList>
            <person name="Simakov O."/>
            <person name="Marletaz F."/>
            <person name="Cho S.J."/>
            <person name="Edsinger-Gonzales E."/>
            <person name="Havlak P."/>
            <person name="Hellsten U."/>
            <person name="Kuo D.H."/>
            <person name="Larsson T."/>
            <person name="Lv J."/>
            <person name="Arendt D."/>
            <person name="Savage R."/>
            <person name="Osoegawa K."/>
            <person name="de Jong P."/>
            <person name="Grimwood J."/>
            <person name="Chapman J.A."/>
            <person name="Shapiro H."/>
            <person name="Aerts A."/>
            <person name="Otillar R.P."/>
            <person name="Terry A.Y."/>
            <person name="Boore J.L."/>
            <person name="Grigoriev I.V."/>
            <person name="Lindberg D.R."/>
            <person name="Seaver E.C."/>
            <person name="Weisblat D.A."/>
            <person name="Putnam N.H."/>
            <person name="Rokhsar D.S."/>
        </authorList>
    </citation>
    <scope>NUCLEOTIDE SEQUENCE</scope>
    <source>
        <strain evidence="1 3">I ESC-2004</strain>
    </source>
</reference>
<sequence>MVPLQICYSFLHSRAAECFEVGIVAFNETANIALGLTRVTDVSWEDLLHVLPTNISGGTSVGAGLIKGLNLLNGDMKGNHLVVVSVGAETHRPFIRQVALE</sequence>
<dbReference type="OrthoDB" id="6083221at2759"/>
<dbReference type="Proteomes" id="UP000014760">
    <property type="component" value="Unassembled WGS sequence"/>
</dbReference>
<reference evidence="2" key="3">
    <citation type="submission" date="2015-06" db="UniProtKB">
        <authorList>
            <consortium name="EnsemblMetazoa"/>
        </authorList>
    </citation>
    <scope>IDENTIFICATION</scope>
</reference>
<evidence type="ECO:0008006" key="4">
    <source>
        <dbReference type="Google" id="ProtNLM"/>
    </source>
</evidence>
<dbReference type="EnsemblMetazoa" id="CapteT204496">
    <property type="protein sequence ID" value="CapteP204496"/>
    <property type="gene ID" value="CapteG204496"/>
</dbReference>
<dbReference type="SUPFAM" id="SSF53300">
    <property type="entry name" value="vWA-like"/>
    <property type="match status" value="1"/>
</dbReference>